<accession>A0A4V3B3G3</accession>
<name>A0A4V3B3G3_KOCRO</name>
<sequence>MNTLSDYVNMPFLWFCALAVFAVIILQTVIYVRAARLVGPDVGFTRQDLRQSFRSGGVAAIGPSLAVVVVAVALLPLFGAPAVLVRIGLVGSAATETSSANLAAGTLDAELGGAGWTPDVFTVAFLAMSLSGGLWMLSTLILTPLLKRGDVKLRSVNPALMAIVPSAALLAAFASLGIAELPKSSVHILTVVVSAIVMAVCLLLARALRAPWLREWGLGFSIIIGLVVAYFAHGAGMGATA</sequence>
<feature type="transmembrane region" description="Helical" evidence="1">
    <location>
        <begin position="120"/>
        <end position="146"/>
    </location>
</feature>
<dbReference type="AlphaFoldDB" id="A0A4V3B3G3"/>
<comment type="caution">
    <text evidence="2">The sequence shown here is derived from an EMBL/GenBank/DDBJ whole genome shotgun (WGS) entry which is preliminary data.</text>
</comment>
<reference evidence="2 3" key="1">
    <citation type="submission" date="2019-03" db="EMBL/GenBank/DDBJ databases">
        <title>Genome Sequencing and Assembly of Various Microbes Isolated from Partially Reclaimed Soil and Acid Mine Drainage (AMD) Site.</title>
        <authorList>
            <person name="Steinbock B."/>
            <person name="Bechtold R."/>
            <person name="Sevigny J.L."/>
            <person name="Thomas D."/>
            <person name="Cuthill L.R."/>
            <person name="Aveiro Johannsen E.J."/>
            <person name="Thomas K."/>
            <person name="Ghosh A."/>
        </authorList>
    </citation>
    <scope>NUCLEOTIDE SEQUENCE [LARGE SCALE GENOMIC DNA]</scope>
    <source>
        <strain evidence="2 3">S-A3</strain>
    </source>
</reference>
<dbReference type="GeneID" id="64346748"/>
<protein>
    <submittedName>
        <fullName evidence="2">DUF5058 family protein</fullName>
    </submittedName>
</protein>
<feature type="transmembrane region" description="Helical" evidence="1">
    <location>
        <begin position="53"/>
        <end position="78"/>
    </location>
</feature>
<dbReference type="Proteomes" id="UP000295163">
    <property type="component" value="Unassembled WGS sequence"/>
</dbReference>
<dbReference type="Pfam" id="PF16481">
    <property type="entry name" value="DUF5058"/>
    <property type="match status" value="1"/>
</dbReference>
<evidence type="ECO:0000313" key="3">
    <source>
        <dbReference type="Proteomes" id="UP000295163"/>
    </source>
</evidence>
<keyword evidence="1" id="KW-0472">Membrane</keyword>
<gene>
    <name evidence="2" type="ORF">E2R59_04925</name>
</gene>
<keyword evidence="1" id="KW-0812">Transmembrane</keyword>
<keyword evidence="1" id="KW-1133">Transmembrane helix</keyword>
<evidence type="ECO:0000256" key="1">
    <source>
        <dbReference type="SAM" id="Phobius"/>
    </source>
</evidence>
<dbReference type="InterPro" id="IPR032479">
    <property type="entry name" value="DUF5058"/>
</dbReference>
<feature type="transmembrane region" description="Helical" evidence="1">
    <location>
        <begin position="216"/>
        <end position="233"/>
    </location>
</feature>
<dbReference type="EMBL" id="SMZT01000002">
    <property type="protein sequence ID" value="TDL44430.1"/>
    <property type="molecule type" value="Genomic_DNA"/>
</dbReference>
<feature type="transmembrane region" description="Helical" evidence="1">
    <location>
        <begin position="185"/>
        <end position="204"/>
    </location>
</feature>
<dbReference type="RefSeq" id="WP_133409534.1">
    <property type="nucleotide sequence ID" value="NZ_SMZT01000002.1"/>
</dbReference>
<organism evidence="2 3">
    <name type="scientific">Kocuria rosea</name>
    <name type="common">Deinococcus erythromyxa</name>
    <name type="synonym">Micrococcus rubens</name>
    <dbReference type="NCBI Taxonomy" id="1275"/>
    <lineage>
        <taxon>Bacteria</taxon>
        <taxon>Bacillati</taxon>
        <taxon>Actinomycetota</taxon>
        <taxon>Actinomycetes</taxon>
        <taxon>Micrococcales</taxon>
        <taxon>Micrococcaceae</taxon>
        <taxon>Kocuria</taxon>
    </lineage>
</organism>
<feature type="transmembrane region" description="Helical" evidence="1">
    <location>
        <begin position="158"/>
        <end position="179"/>
    </location>
</feature>
<feature type="transmembrane region" description="Helical" evidence="1">
    <location>
        <begin position="12"/>
        <end position="32"/>
    </location>
</feature>
<proteinExistence type="predicted"/>
<evidence type="ECO:0000313" key="2">
    <source>
        <dbReference type="EMBL" id="TDL44430.1"/>
    </source>
</evidence>